<dbReference type="OrthoDB" id="2683028at2759"/>
<dbReference type="Proteomes" id="UP000054538">
    <property type="component" value="Unassembled WGS sequence"/>
</dbReference>
<dbReference type="InParanoid" id="A0A0D0BUG2"/>
<dbReference type="EMBL" id="KN828376">
    <property type="protein sequence ID" value="KIK75057.1"/>
    <property type="molecule type" value="Genomic_DNA"/>
</dbReference>
<keyword evidence="2" id="KW-1185">Reference proteome</keyword>
<protein>
    <submittedName>
        <fullName evidence="1">Uncharacterized protein</fullName>
    </submittedName>
</protein>
<dbReference type="STRING" id="930991.A0A0D0BUG2"/>
<proteinExistence type="predicted"/>
<feature type="non-terminal residue" evidence="1">
    <location>
        <position position="58"/>
    </location>
</feature>
<sequence length="58" mass="6438">VDFYPIPTCPLVELVHGCGNEAFNIKNAELYFGHIRLDMSPEGILRVGFFKTAQAGQL</sequence>
<reference evidence="2" key="2">
    <citation type="submission" date="2015-01" db="EMBL/GenBank/DDBJ databases">
        <title>Evolutionary Origins and Diversification of the Mycorrhizal Mutualists.</title>
        <authorList>
            <consortium name="DOE Joint Genome Institute"/>
            <consortium name="Mycorrhizal Genomics Consortium"/>
            <person name="Kohler A."/>
            <person name="Kuo A."/>
            <person name="Nagy L.G."/>
            <person name="Floudas D."/>
            <person name="Copeland A."/>
            <person name="Barry K.W."/>
            <person name="Cichocki N."/>
            <person name="Veneault-Fourrey C."/>
            <person name="LaButti K."/>
            <person name="Lindquist E.A."/>
            <person name="Lipzen A."/>
            <person name="Lundell T."/>
            <person name="Morin E."/>
            <person name="Murat C."/>
            <person name="Riley R."/>
            <person name="Ohm R."/>
            <person name="Sun H."/>
            <person name="Tunlid A."/>
            <person name="Henrissat B."/>
            <person name="Grigoriev I.V."/>
            <person name="Hibbett D.S."/>
            <person name="Martin F."/>
        </authorList>
    </citation>
    <scope>NUCLEOTIDE SEQUENCE [LARGE SCALE GENOMIC DNA]</scope>
    <source>
        <strain evidence="2">Ve08.2h10</strain>
    </source>
</reference>
<feature type="non-terminal residue" evidence="1">
    <location>
        <position position="1"/>
    </location>
</feature>
<reference evidence="1 2" key="1">
    <citation type="submission" date="2014-04" db="EMBL/GenBank/DDBJ databases">
        <authorList>
            <consortium name="DOE Joint Genome Institute"/>
            <person name="Kuo A."/>
            <person name="Kohler A."/>
            <person name="Jargeat P."/>
            <person name="Nagy L.G."/>
            <person name="Floudas D."/>
            <person name="Copeland A."/>
            <person name="Barry K.W."/>
            <person name="Cichocki N."/>
            <person name="Veneault-Fourrey C."/>
            <person name="LaButti K."/>
            <person name="Lindquist E.A."/>
            <person name="Lipzen A."/>
            <person name="Lundell T."/>
            <person name="Morin E."/>
            <person name="Murat C."/>
            <person name="Sun H."/>
            <person name="Tunlid A."/>
            <person name="Henrissat B."/>
            <person name="Grigoriev I.V."/>
            <person name="Hibbett D.S."/>
            <person name="Martin F."/>
            <person name="Nordberg H.P."/>
            <person name="Cantor M.N."/>
            <person name="Hua S.X."/>
        </authorList>
    </citation>
    <scope>NUCLEOTIDE SEQUENCE [LARGE SCALE GENOMIC DNA]</scope>
    <source>
        <strain evidence="1 2">Ve08.2h10</strain>
    </source>
</reference>
<name>A0A0D0BUG2_9AGAM</name>
<gene>
    <name evidence="1" type="ORF">PAXRUDRAFT_69638</name>
</gene>
<dbReference type="HOGENOM" id="CLU_2984597_0_0_1"/>
<organism evidence="1 2">
    <name type="scientific">Paxillus rubicundulus Ve08.2h10</name>
    <dbReference type="NCBI Taxonomy" id="930991"/>
    <lineage>
        <taxon>Eukaryota</taxon>
        <taxon>Fungi</taxon>
        <taxon>Dikarya</taxon>
        <taxon>Basidiomycota</taxon>
        <taxon>Agaricomycotina</taxon>
        <taxon>Agaricomycetes</taxon>
        <taxon>Agaricomycetidae</taxon>
        <taxon>Boletales</taxon>
        <taxon>Paxilineae</taxon>
        <taxon>Paxillaceae</taxon>
        <taxon>Paxillus</taxon>
    </lineage>
</organism>
<accession>A0A0D0BUG2</accession>
<evidence type="ECO:0000313" key="1">
    <source>
        <dbReference type="EMBL" id="KIK75057.1"/>
    </source>
</evidence>
<evidence type="ECO:0000313" key="2">
    <source>
        <dbReference type="Proteomes" id="UP000054538"/>
    </source>
</evidence>
<dbReference type="AlphaFoldDB" id="A0A0D0BUG2"/>